<accession>A0AAW2U4G1</accession>
<proteinExistence type="predicted"/>
<dbReference type="EMBL" id="JACGWN010000013">
    <property type="protein sequence ID" value="KAL0412090.1"/>
    <property type="molecule type" value="Genomic_DNA"/>
</dbReference>
<protein>
    <submittedName>
        <fullName evidence="1">Uncharacterized protein</fullName>
    </submittedName>
</protein>
<dbReference type="AlphaFoldDB" id="A0AAW2U4G1"/>
<reference evidence="1" key="1">
    <citation type="submission" date="2020-06" db="EMBL/GenBank/DDBJ databases">
        <authorList>
            <person name="Li T."/>
            <person name="Hu X."/>
            <person name="Zhang T."/>
            <person name="Song X."/>
            <person name="Zhang H."/>
            <person name="Dai N."/>
            <person name="Sheng W."/>
            <person name="Hou X."/>
            <person name="Wei L."/>
        </authorList>
    </citation>
    <scope>NUCLEOTIDE SEQUENCE</scope>
    <source>
        <strain evidence="1">KEN1</strain>
        <tissue evidence="1">Leaf</tissue>
    </source>
</reference>
<name>A0AAW2U4G1_9LAMI</name>
<reference evidence="1" key="2">
    <citation type="journal article" date="2024" name="Plant">
        <title>Genomic evolution and insights into agronomic trait innovations of Sesamum species.</title>
        <authorList>
            <person name="Miao H."/>
            <person name="Wang L."/>
            <person name="Qu L."/>
            <person name="Liu H."/>
            <person name="Sun Y."/>
            <person name="Le M."/>
            <person name="Wang Q."/>
            <person name="Wei S."/>
            <person name="Zheng Y."/>
            <person name="Lin W."/>
            <person name="Duan Y."/>
            <person name="Cao H."/>
            <person name="Xiong S."/>
            <person name="Wang X."/>
            <person name="Wei L."/>
            <person name="Li C."/>
            <person name="Ma Q."/>
            <person name="Ju M."/>
            <person name="Zhao R."/>
            <person name="Li G."/>
            <person name="Mu C."/>
            <person name="Tian Q."/>
            <person name="Mei H."/>
            <person name="Zhang T."/>
            <person name="Gao T."/>
            <person name="Zhang H."/>
        </authorList>
    </citation>
    <scope>NUCLEOTIDE SEQUENCE</scope>
    <source>
        <strain evidence="1">KEN1</strain>
    </source>
</reference>
<gene>
    <name evidence="1" type="ORF">Slati_3798700</name>
</gene>
<organism evidence="1">
    <name type="scientific">Sesamum latifolium</name>
    <dbReference type="NCBI Taxonomy" id="2727402"/>
    <lineage>
        <taxon>Eukaryota</taxon>
        <taxon>Viridiplantae</taxon>
        <taxon>Streptophyta</taxon>
        <taxon>Embryophyta</taxon>
        <taxon>Tracheophyta</taxon>
        <taxon>Spermatophyta</taxon>
        <taxon>Magnoliopsida</taxon>
        <taxon>eudicotyledons</taxon>
        <taxon>Gunneridae</taxon>
        <taxon>Pentapetalae</taxon>
        <taxon>asterids</taxon>
        <taxon>lamiids</taxon>
        <taxon>Lamiales</taxon>
        <taxon>Pedaliaceae</taxon>
        <taxon>Sesamum</taxon>
    </lineage>
</organism>
<comment type="caution">
    <text evidence="1">The sequence shown here is derived from an EMBL/GenBank/DDBJ whole genome shotgun (WGS) entry which is preliminary data.</text>
</comment>
<sequence>MNVENGNSSFSVEEFHILDGKINPSFVFSFIPQEGESEVPVIEALVDGCKLPTFEANEA</sequence>
<evidence type="ECO:0000313" key="1">
    <source>
        <dbReference type="EMBL" id="KAL0412090.1"/>
    </source>
</evidence>